<dbReference type="HOGENOM" id="CLU_315478_0_0_1"/>
<dbReference type="InterPro" id="IPR009730">
    <property type="entry name" value="MFAP1_C"/>
</dbReference>
<dbReference type="Pfam" id="PF13450">
    <property type="entry name" value="NAD_binding_8"/>
    <property type="match status" value="1"/>
</dbReference>
<dbReference type="Proteomes" id="UP000008063">
    <property type="component" value="Unassembled WGS sequence"/>
</dbReference>
<dbReference type="OrthoDB" id="1111734at2759"/>
<evidence type="ECO:0000313" key="5">
    <source>
        <dbReference type="Proteomes" id="UP000008063"/>
    </source>
</evidence>
<feature type="coiled-coil region" evidence="1">
    <location>
        <begin position="245"/>
        <end position="315"/>
    </location>
</feature>
<keyword evidence="1" id="KW-0175">Coiled coil</keyword>
<dbReference type="OMA" id="GFHHIIF"/>
<feature type="compositionally biased region" description="Acidic residues" evidence="2">
    <location>
        <begin position="91"/>
        <end position="108"/>
    </location>
</feature>
<dbReference type="AlphaFoldDB" id="F8QG59"/>
<protein>
    <recommendedName>
        <fullName evidence="3">Micro-fibrillar-associated protein 1 C-terminal domain-containing protein</fullName>
    </recommendedName>
</protein>
<name>F8QG59_SERL3</name>
<dbReference type="Gene3D" id="3.50.50.60">
    <property type="entry name" value="FAD/NAD(P)-binding domain"/>
    <property type="match status" value="1"/>
</dbReference>
<keyword evidence="5" id="KW-1185">Reference proteome</keyword>
<dbReference type="Pfam" id="PF06991">
    <property type="entry name" value="MFAP1"/>
    <property type="match status" value="1"/>
</dbReference>
<dbReference type="EMBL" id="GL945500">
    <property type="protein sequence ID" value="EGN92674.1"/>
    <property type="molecule type" value="Genomic_DNA"/>
</dbReference>
<dbReference type="STRING" id="936435.F8QG59"/>
<dbReference type="InParanoid" id="F8QG59"/>
<reference evidence="5" key="1">
    <citation type="journal article" date="2011" name="Science">
        <title>The plant cell wall-decomposing machinery underlies the functional diversity of forest fungi.</title>
        <authorList>
            <person name="Eastwood D.C."/>
            <person name="Floudas D."/>
            <person name="Binder M."/>
            <person name="Majcherczyk A."/>
            <person name="Schneider P."/>
            <person name="Aerts A."/>
            <person name="Asiegbu F.O."/>
            <person name="Baker S.E."/>
            <person name="Barry K."/>
            <person name="Bendiksby M."/>
            <person name="Blumentritt M."/>
            <person name="Coutinho P.M."/>
            <person name="Cullen D."/>
            <person name="de Vries R.P."/>
            <person name="Gathman A."/>
            <person name="Goodell B."/>
            <person name="Henrissat B."/>
            <person name="Ihrmark K."/>
            <person name="Kauserud H."/>
            <person name="Kohler A."/>
            <person name="LaButti K."/>
            <person name="Lapidus A."/>
            <person name="Lavin J.L."/>
            <person name="Lee Y.-H."/>
            <person name="Lindquist E."/>
            <person name="Lilly W."/>
            <person name="Lucas S."/>
            <person name="Morin E."/>
            <person name="Murat C."/>
            <person name="Oguiza J.A."/>
            <person name="Park J."/>
            <person name="Pisabarro A.G."/>
            <person name="Riley R."/>
            <person name="Rosling A."/>
            <person name="Salamov A."/>
            <person name="Schmidt O."/>
            <person name="Schmutz J."/>
            <person name="Skrede I."/>
            <person name="Stenlid J."/>
            <person name="Wiebenga A."/>
            <person name="Xie X."/>
            <person name="Kuees U."/>
            <person name="Hibbett D.S."/>
            <person name="Hoffmeister D."/>
            <person name="Hoegberg N."/>
            <person name="Martin F."/>
            <person name="Grigoriev I.V."/>
            <person name="Watkinson S.C."/>
        </authorList>
    </citation>
    <scope>NUCLEOTIDE SEQUENCE [LARGE SCALE GENOMIC DNA]</scope>
    <source>
        <strain evidence="5">strain S7.3</strain>
    </source>
</reference>
<dbReference type="PANTHER" id="PTHR15327">
    <property type="entry name" value="MICROFIBRIL-ASSOCIATED PROTEIN"/>
    <property type="match status" value="1"/>
</dbReference>
<evidence type="ECO:0000256" key="2">
    <source>
        <dbReference type="SAM" id="MobiDB-lite"/>
    </source>
</evidence>
<dbReference type="InterPro" id="IPR036188">
    <property type="entry name" value="FAD/NAD-bd_sf"/>
</dbReference>
<feature type="region of interest" description="Disordered" evidence="2">
    <location>
        <begin position="66"/>
        <end position="124"/>
    </location>
</feature>
<evidence type="ECO:0000256" key="1">
    <source>
        <dbReference type="SAM" id="Coils"/>
    </source>
</evidence>
<sequence>MSNILHLHEVSIHSQYRVLIRNYLCHGHSSALSFNDYFEHHQLHFLIFPEHYALTHTVAAMSTTVRRAAPRPARPAARYWKGKAPKGAEEAASDSDEDESPLPEEEGDVPVGGEQDIVDEDEDVDLPVKVESGKAMKAMNVSLKDVNISKDGKVIVAGRDESGRTALEEDESEEDELPHRDKDQDAEFTESSESDSEEEEQPKLLFRPVFVPKRGRVTITEKESITQDSEEVLKQKEIAAEERRKQSHDLVAESIRRELAEKEKEDLIPEIDDADGLDPTAEFEAWRLRELGRIKKEKEDEVRIEEEREEVERRRALPEEQRLKEDMERANKLRAEKPKGQQKFLQKYWHKGAFHQVVIYSSRSGKHDFTEGTESTVDISLLPKVMQVRNFGKRSRTKYTHLVDQDTTAGNGGFGGNASVKAGGKSTDDGGCFLCGGPHLKKGRLSPTMTRKIKVAVVGSGLAGLTAAYLLTQKPSSESESELPTVTEFEVHVFEKAKVLGMDSSSISVPITKDRKSDWRIDVPMRSFQGGYYPQLLALYKHLGVKFRQANFSYSFSLLSSFNTLKAPKMTTTMIYNGQSGRAGVSMPSSLTVANSKSLPTQVTNYTVSYGLFVISTIYLLLNYLRLIMLSIPCLRSARAPEMTFREWIEYAAPIGFIGQILGSEASWKDFSYDVLVPLFSAVCTAPEEDVTEHPAEEFLDYVWLTLFTHHYVVTNGVKDVVKRLSKNVQHVHVGTSISAIRPHSEDPHLVSIHCSINGREEVYSDFRHIVFATQANSAIPLLTSYMKSLSPESSHRPAIEEQIRCLKKFHYRPSIVINHTDDQLIPDNINDRRDLNLVSVASGKVPVDLDDSPHCLPASYTMATHILSPPEEYLSHLPTIYQTTNPIVAPREECILSEARLERAVLTMDAKAVLRGFCLQDAPRWWQCAVQCDSRLGPLQGGGATAAGLGGGPGIWLCGSYAYYGIPLLEGCVVSARNVVEQGILASEGIPIGHGLW</sequence>
<dbReference type="SUPFAM" id="SSF51905">
    <property type="entry name" value="FAD/NAD(P)-binding domain"/>
    <property type="match status" value="1"/>
</dbReference>
<dbReference type="InterPro" id="IPR033194">
    <property type="entry name" value="MFAP1"/>
</dbReference>
<feature type="compositionally biased region" description="Acidic residues" evidence="2">
    <location>
        <begin position="186"/>
        <end position="200"/>
    </location>
</feature>
<proteinExistence type="predicted"/>
<feature type="region of interest" description="Disordered" evidence="2">
    <location>
        <begin position="159"/>
        <end position="207"/>
    </location>
</feature>
<dbReference type="eggNOG" id="ENOG502RZ2M">
    <property type="taxonomic scope" value="Eukaryota"/>
</dbReference>
<evidence type="ECO:0000259" key="3">
    <source>
        <dbReference type="Pfam" id="PF06991"/>
    </source>
</evidence>
<feature type="compositionally biased region" description="Low complexity" evidence="2">
    <location>
        <begin position="66"/>
        <end position="78"/>
    </location>
</feature>
<evidence type="ECO:0000313" key="4">
    <source>
        <dbReference type="EMBL" id="EGN92674.1"/>
    </source>
</evidence>
<feature type="domain" description="Micro-fibrillar-associated protein 1 C-terminal" evidence="3">
    <location>
        <begin position="196"/>
        <end position="407"/>
    </location>
</feature>
<accession>F8QG59</accession>
<organism evidence="5">
    <name type="scientific">Serpula lacrymans var. lacrymans (strain S7.3)</name>
    <name type="common">Dry rot fungus</name>
    <dbReference type="NCBI Taxonomy" id="936435"/>
    <lineage>
        <taxon>Eukaryota</taxon>
        <taxon>Fungi</taxon>
        <taxon>Dikarya</taxon>
        <taxon>Basidiomycota</taxon>
        <taxon>Agaricomycotina</taxon>
        <taxon>Agaricomycetes</taxon>
        <taxon>Agaricomycetidae</taxon>
        <taxon>Boletales</taxon>
        <taxon>Coniophorineae</taxon>
        <taxon>Serpulaceae</taxon>
        <taxon>Serpula</taxon>
    </lineage>
</organism>
<gene>
    <name evidence="4" type="ORF">SERLA73DRAFT_65297</name>
</gene>